<keyword evidence="2 7" id="KW-0963">Cytoplasm</keyword>
<dbReference type="InterPro" id="IPR006543">
    <property type="entry name" value="Histidinol-phos"/>
</dbReference>
<evidence type="ECO:0000256" key="7">
    <source>
        <dbReference type="PIRNR" id="PIRNR004682"/>
    </source>
</evidence>
<dbReference type="InterPro" id="IPR006549">
    <property type="entry name" value="HAD-SF_hydro_IIIA"/>
</dbReference>
<dbReference type="KEGG" id="rti:DC20_01660"/>
<evidence type="ECO:0000256" key="5">
    <source>
        <dbReference type="ARBA" id="ARBA00023277"/>
    </source>
</evidence>
<evidence type="ECO:0000313" key="12">
    <source>
        <dbReference type="Proteomes" id="UP000061382"/>
    </source>
</evidence>
<feature type="binding site" evidence="10">
    <location>
        <position position="16"/>
    </location>
    <ligand>
        <name>Mg(2+)</name>
        <dbReference type="ChEBI" id="CHEBI:18420"/>
    </ligand>
</feature>
<feature type="site" description="Stabilizes the phosphoryl group" evidence="9">
    <location>
        <position position="108"/>
    </location>
</feature>
<comment type="subcellular location">
    <subcellularLocation>
        <location evidence="1 7">Cytoplasm</location>
    </subcellularLocation>
</comment>
<dbReference type="CDD" id="cd07503">
    <property type="entry name" value="HAD_HisB-N"/>
    <property type="match status" value="1"/>
</dbReference>
<keyword evidence="4 7" id="KW-0378">Hydrolase</keyword>
<dbReference type="InterPro" id="IPR023214">
    <property type="entry name" value="HAD_sf"/>
</dbReference>
<keyword evidence="5 7" id="KW-0119">Carbohydrate metabolism</keyword>
<comment type="similarity">
    <text evidence="7">Belongs to the gmhB family.</text>
</comment>
<dbReference type="NCBIfam" id="TIGR01656">
    <property type="entry name" value="Histidinol-ppas"/>
    <property type="match status" value="1"/>
</dbReference>
<name>A0A0P0CNX0_9BACT</name>
<evidence type="ECO:0000256" key="10">
    <source>
        <dbReference type="PIRSR" id="PIRSR004682-4"/>
    </source>
</evidence>
<dbReference type="PANTHER" id="PTHR42891:SF1">
    <property type="entry name" value="D-GLYCERO-BETA-D-MANNO-HEPTOSE-1,7-BISPHOSPHATE 7-PHOSPHATASE"/>
    <property type="match status" value="1"/>
</dbReference>
<dbReference type="Proteomes" id="UP000061382">
    <property type="component" value="Chromosome"/>
</dbReference>
<evidence type="ECO:0000256" key="4">
    <source>
        <dbReference type="ARBA" id="ARBA00022801"/>
    </source>
</evidence>
<feature type="active site" description="Nucleophile" evidence="8">
    <location>
        <position position="16"/>
    </location>
</feature>
<dbReference type="PANTHER" id="PTHR42891">
    <property type="entry name" value="D-GLYCERO-BETA-D-MANNO-HEPTOSE-1,7-BISPHOSPHATE 7-PHOSPHATASE"/>
    <property type="match status" value="1"/>
</dbReference>
<dbReference type="GO" id="GO:0016791">
    <property type="term" value="F:phosphatase activity"/>
    <property type="evidence" value="ECO:0007669"/>
    <property type="project" value="InterPro"/>
</dbReference>
<dbReference type="RefSeq" id="WP_062542237.1">
    <property type="nucleotide sequence ID" value="NZ_CP012643.1"/>
</dbReference>
<dbReference type="InterPro" id="IPR004446">
    <property type="entry name" value="Heptose_bisP_phosphatase"/>
</dbReference>
<protein>
    <recommendedName>
        <fullName evidence="6 7">D,D-heptose 1,7-bisphosphate phosphatase</fullName>
        <ecNumber evidence="7">3.1.3.-</ecNumber>
    </recommendedName>
</protein>
<dbReference type="PIRSF" id="PIRSF004682">
    <property type="entry name" value="GmhB"/>
    <property type="match status" value="1"/>
</dbReference>
<dbReference type="GO" id="GO:0005737">
    <property type="term" value="C:cytoplasm"/>
    <property type="evidence" value="ECO:0007669"/>
    <property type="project" value="UniProtKB-SubCell"/>
</dbReference>
<dbReference type="PATRIC" id="fig|512763.3.peg.376"/>
<dbReference type="NCBIfam" id="TIGR01662">
    <property type="entry name" value="HAD-SF-IIIA"/>
    <property type="match status" value="1"/>
</dbReference>
<dbReference type="STRING" id="512763.DC20_01660"/>
<comment type="cofactor">
    <cofactor evidence="10">
        <name>Mg(2+)</name>
        <dbReference type="ChEBI" id="CHEBI:18420"/>
    </cofactor>
</comment>
<feature type="binding site" evidence="10">
    <location>
        <position position="133"/>
    </location>
    <ligand>
        <name>Mg(2+)</name>
        <dbReference type="ChEBI" id="CHEBI:18420"/>
    </ligand>
</feature>
<dbReference type="AlphaFoldDB" id="A0A0P0CNX0"/>
<keyword evidence="10" id="KW-0460">Magnesium</keyword>
<keyword evidence="3 10" id="KW-0479">Metal-binding</keyword>
<feature type="site" description="Stabilizes the phosphoryl group" evidence="9">
    <location>
        <position position="59"/>
    </location>
</feature>
<feature type="active site" description="Proton donor" evidence="8">
    <location>
        <position position="18"/>
    </location>
</feature>
<sequence length="179" mass="19788">MERQQSPTLKKAVFLDRDGVLNVERGDYTWRLQDFEVCQGVPEALALLKQQGFFLIVVTNQAGITKGLYSKEDVLACHEKLQASCGNSIDAIYMAPGHPSYSESLSRKPDSLMLERAIARFNLDPAKCWLVGDQPRDLQAAQKCGISGILVGPHASGTHALQKKDLYEAAQWIVTQPSE</sequence>
<dbReference type="Gene3D" id="3.40.50.1000">
    <property type="entry name" value="HAD superfamily/HAD-like"/>
    <property type="match status" value="1"/>
</dbReference>
<evidence type="ECO:0000256" key="3">
    <source>
        <dbReference type="ARBA" id="ARBA00022723"/>
    </source>
</evidence>
<evidence type="ECO:0000256" key="9">
    <source>
        <dbReference type="PIRSR" id="PIRSR004682-3"/>
    </source>
</evidence>
<dbReference type="SUPFAM" id="SSF56784">
    <property type="entry name" value="HAD-like"/>
    <property type="match status" value="1"/>
</dbReference>
<proteinExistence type="inferred from homology"/>
<dbReference type="OrthoDB" id="9813880at2"/>
<evidence type="ECO:0000256" key="6">
    <source>
        <dbReference type="ARBA" id="ARBA00031828"/>
    </source>
</evidence>
<dbReference type="GO" id="GO:0046872">
    <property type="term" value="F:metal ion binding"/>
    <property type="evidence" value="ECO:0007669"/>
    <property type="project" value="UniProtKB-KW"/>
</dbReference>
<feature type="binding site" evidence="10">
    <location>
        <position position="18"/>
    </location>
    <ligand>
        <name>Mg(2+)</name>
        <dbReference type="ChEBI" id="CHEBI:18420"/>
    </ligand>
</feature>
<keyword evidence="12" id="KW-1185">Reference proteome</keyword>
<evidence type="ECO:0000256" key="8">
    <source>
        <dbReference type="PIRSR" id="PIRSR004682-1"/>
    </source>
</evidence>
<dbReference type="EC" id="3.1.3.-" evidence="7"/>
<evidence type="ECO:0000256" key="1">
    <source>
        <dbReference type="ARBA" id="ARBA00004496"/>
    </source>
</evidence>
<dbReference type="EMBL" id="CP012643">
    <property type="protein sequence ID" value="ALI97916.1"/>
    <property type="molecule type" value="Genomic_DNA"/>
</dbReference>
<dbReference type="GO" id="GO:0005975">
    <property type="term" value="P:carbohydrate metabolic process"/>
    <property type="evidence" value="ECO:0007669"/>
    <property type="project" value="InterPro"/>
</dbReference>
<dbReference type="InterPro" id="IPR036412">
    <property type="entry name" value="HAD-like_sf"/>
</dbReference>
<evidence type="ECO:0000256" key="2">
    <source>
        <dbReference type="ARBA" id="ARBA00022490"/>
    </source>
</evidence>
<reference evidence="11 12" key="1">
    <citation type="submission" date="2015-08" db="EMBL/GenBank/DDBJ databases">
        <title>Complete genome sequence of Rufibacter tibetensis strain 1351t, a radiation-resistant bacterium from tibet plateau.</title>
        <authorList>
            <person name="Dai J."/>
        </authorList>
    </citation>
    <scope>NUCLEOTIDE SEQUENCE [LARGE SCALE GENOMIC DNA]</scope>
    <source>
        <strain evidence="11 12">1351</strain>
    </source>
</reference>
<accession>A0A0P0CNX0</accession>
<gene>
    <name evidence="11" type="ORF">DC20_01660</name>
</gene>
<feature type="site" description="Contributes to substrate recognition" evidence="9">
    <location>
        <position position="107"/>
    </location>
</feature>
<dbReference type="Pfam" id="PF13242">
    <property type="entry name" value="Hydrolase_like"/>
    <property type="match status" value="1"/>
</dbReference>
<organism evidence="11 12">
    <name type="scientific">Rufibacter tibetensis</name>
    <dbReference type="NCBI Taxonomy" id="512763"/>
    <lineage>
        <taxon>Bacteria</taxon>
        <taxon>Pseudomonadati</taxon>
        <taxon>Bacteroidota</taxon>
        <taxon>Cytophagia</taxon>
        <taxon>Cytophagales</taxon>
        <taxon>Hymenobacteraceae</taxon>
        <taxon>Rufibacter</taxon>
    </lineage>
</organism>
<evidence type="ECO:0000313" key="11">
    <source>
        <dbReference type="EMBL" id="ALI97916.1"/>
    </source>
</evidence>